<dbReference type="SUPFAM" id="SSF54001">
    <property type="entry name" value="Cysteine proteinases"/>
    <property type="match status" value="1"/>
</dbReference>
<accession>A0AAW0IL69</accession>
<reference evidence="15 16" key="1">
    <citation type="journal article" date="2023" name="bioRxiv">
        <title>Conserved and derived expression patterns and positive selection on dental genes reveal complex evolutionary context of ever-growing rodent molars.</title>
        <authorList>
            <person name="Calamari Z.T."/>
            <person name="Song A."/>
            <person name="Cohen E."/>
            <person name="Akter M."/>
            <person name="Roy R.D."/>
            <person name="Hallikas O."/>
            <person name="Christensen M.M."/>
            <person name="Li P."/>
            <person name="Marangoni P."/>
            <person name="Jernvall J."/>
            <person name="Klein O.D."/>
        </authorList>
    </citation>
    <scope>NUCLEOTIDE SEQUENCE [LARGE SCALE GENOMIC DNA]</scope>
    <source>
        <strain evidence="15">V071</strain>
    </source>
</reference>
<keyword evidence="5 13" id="KW-0645">Protease</keyword>
<dbReference type="Pfam" id="PF03416">
    <property type="entry name" value="Peptidase_C54"/>
    <property type="match status" value="1"/>
</dbReference>
<keyword evidence="8" id="KW-0788">Thiol protease</keyword>
<dbReference type="GO" id="GO:0035973">
    <property type="term" value="P:aggrephagy"/>
    <property type="evidence" value="ECO:0007669"/>
    <property type="project" value="TreeGrafter"/>
</dbReference>
<keyword evidence="10 13" id="KW-0072">Autophagy</keyword>
<evidence type="ECO:0000256" key="10">
    <source>
        <dbReference type="ARBA" id="ARBA00023006"/>
    </source>
</evidence>
<comment type="function">
    <text evidence="13">Cysteine protease that plays a key role in autophagy by mediating both proteolytic activation and delipidation of ATG8 family proteins.</text>
</comment>
<keyword evidence="4 13" id="KW-0963">Cytoplasm</keyword>
<comment type="catalytic activity">
    <reaction evidence="12">
        <text>[protein]-C-terminal L-amino acid-glycyl-phosphatidylethanolamide + H2O = [protein]-C-terminal L-amino acid-glycine + a 1,2-diacyl-sn-glycero-3-phosphoethanolamine</text>
        <dbReference type="Rhea" id="RHEA:67548"/>
        <dbReference type="Rhea" id="RHEA-COMP:17323"/>
        <dbReference type="Rhea" id="RHEA-COMP:17324"/>
        <dbReference type="ChEBI" id="CHEBI:15377"/>
        <dbReference type="ChEBI" id="CHEBI:64612"/>
        <dbReference type="ChEBI" id="CHEBI:172940"/>
        <dbReference type="ChEBI" id="CHEBI:172941"/>
    </reaction>
    <physiologicalReaction direction="left-to-right" evidence="12">
        <dbReference type="Rhea" id="RHEA:67549"/>
    </physiologicalReaction>
</comment>
<dbReference type="GO" id="GO:0006629">
    <property type="term" value="P:lipid metabolic process"/>
    <property type="evidence" value="ECO:0007669"/>
    <property type="project" value="UniProtKB-KW"/>
</dbReference>
<evidence type="ECO:0000256" key="9">
    <source>
        <dbReference type="ARBA" id="ARBA00022927"/>
    </source>
</evidence>
<dbReference type="GO" id="GO:0019786">
    <property type="term" value="F:protein-phosphatidylethanolamide deconjugating activity"/>
    <property type="evidence" value="ECO:0007669"/>
    <property type="project" value="InterPro"/>
</dbReference>
<organism evidence="15 16">
    <name type="scientific">Myodes glareolus</name>
    <name type="common">Bank vole</name>
    <name type="synonym">Clethrionomys glareolus</name>
    <dbReference type="NCBI Taxonomy" id="447135"/>
    <lineage>
        <taxon>Eukaryota</taxon>
        <taxon>Metazoa</taxon>
        <taxon>Chordata</taxon>
        <taxon>Craniata</taxon>
        <taxon>Vertebrata</taxon>
        <taxon>Euteleostomi</taxon>
        <taxon>Mammalia</taxon>
        <taxon>Eutheria</taxon>
        <taxon>Euarchontoglires</taxon>
        <taxon>Glires</taxon>
        <taxon>Rodentia</taxon>
        <taxon>Myomorpha</taxon>
        <taxon>Muroidea</taxon>
        <taxon>Cricetidae</taxon>
        <taxon>Arvicolinae</taxon>
        <taxon>Myodes</taxon>
    </lineage>
</organism>
<keyword evidence="11" id="KW-0443">Lipid metabolism</keyword>
<evidence type="ECO:0000256" key="2">
    <source>
        <dbReference type="ARBA" id="ARBA00010958"/>
    </source>
</evidence>
<evidence type="ECO:0000256" key="8">
    <source>
        <dbReference type="ARBA" id="ARBA00022807"/>
    </source>
</evidence>
<evidence type="ECO:0000256" key="11">
    <source>
        <dbReference type="ARBA" id="ARBA00023098"/>
    </source>
</evidence>
<sequence length="195" mass="21780">MDNTVVIEDIKKMCCVLPVGADTADESPPASLMASNQSKGPSTMCPAWKPLLLIVPLHLGINQINPVYIEAFKECFKMPQSLGALGGKPNNAYYFIGFLGDELIFLDPHTTQTFVDTEESEIVDDQTFHCLQSPQQMSILNLDPSVALGFFYKEEKDFDNWCSLVQKEILKENLRMFELVQKHPSHDSIPTALGL</sequence>
<dbReference type="GO" id="GO:0016485">
    <property type="term" value="P:protein processing"/>
    <property type="evidence" value="ECO:0007669"/>
    <property type="project" value="TreeGrafter"/>
</dbReference>
<evidence type="ECO:0000259" key="14">
    <source>
        <dbReference type="Pfam" id="PF03416"/>
    </source>
</evidence>
<evidence type="ECO:0000256" key="12">
    <source>
        <dbReference type="ARBA" id="ARBA00029362"/>
    </source>
</evidence>
<keyword evidence="3" id="KW-0813">Transport</keyword>
<dbReference type="PANTHER" id="PTHR22624:SF35">
    <property type="entry name" value="CYSTEINE PROTEASE ATG4A"/>
    <property type="match status" value="1"/>
</dbReference>
<dbReference type="InterPro" id="IPR005078">
    <property type="entry name" value="Peptidase_C54"/>
</dbReference>
<comment type="subcellular location">
    <subcellularLocation>
        <location evidence="1 13">Cytoplasm</location>
    </subcellularLocation>
</comment>
<evidence type="ECO:0000313" key="15">
    <source>
        <dbReference type="EMBL" id="KAK7815137.1"/>
    </source>
</evidence>
<evidence type="ECO:0000256" key="7">
    <source>
        <dbReference type="ARBA" id="ARBA00022801"/>
    </source>
</evidence>
<protein>
    <recommendedName>
        <fullName evidence="13">Cysteine protease</fullName>
        <ecNumber evidence="13">3.4.22.-</ecNumber>
    </recommendedName>
</protein>
<evidence type="ECO:0000256" key="4">
    <source>
        <dbReference type="ARBA" id="ARBA00022490"/>
    </source>
</evidence>
<dbReference type="PANTHER" id="PTHR22624">
    <property type="entry name" value="CYSTEINE PROTEASE ATG4"/>
    <property type="match status" value="1"/>
</dbReference>
<evidence type="ECO:0000256" key="13">
    <source>
        <dbReference type="RuleBase" id="RU363115"/>
    </source>
</evidence>
<evidence type="ECO:0000256" key="5">
    <source>
        <dbReference type="ARBA" id="ARBA00022670"/>
    </source>
</evidence>
<dbReference type="GO" id="GO:0034727">
    <property type="term" value="P:piecemeal microautophagy of the nucleus"/>
    <property type="evidence" value="ECO:0007669"/>
    <property type="project" value="TreeGrafter"/>
</dbReference>
<dbReference type="InterPro" id="IPR046792">
    <property type="entry name" value="Peptidase_C54_cat"/>
</dbReference>
<dbReference type="AlphaFoldDB" id="A0AAW0IL69"/>
<dbReference type="EC" id="3.4.22.-" evidence="13"/>
<keyword evidence="16" id="KW-1185">Reference proteome</keyword>
<evidence type="ECO:0000313" key="16">
    <source>
        <dbReference type="Proteomes" id="UP001488838"/>
    </source>
</evidence>
<comment type="similarity">
    <text evidence="2 13">Belongs to the peptidase C54 family.</text>
</comment>
<keyword evidence="9 13" id="KW-0653">Protein transport</keyword>
<evidence type="ECO:0000256" key="6">
    <source>
        <dbReference type="ARBA" id="ARBA00022786"/>
    </source>
</evidence>
<evidence type="ECO:0000256" key="1">
    <source>
        <dbReference type="ARBA" id="ARBA00004496"/>
    </source>
</evidence>
<feature type="domain" description="Peptidase C54 catalytic" evidence="14">
    <location>
        <begin position="4"/>
        <end position="163"/>
    </location>
</feature>
<dbReference type="GO" id="GO:0000045">
    <property type="term" value="P:autophagosome assembly"/>
    <property type="evidence" value="ECO:0007669"/>
    <property type="project" value="TreeGrafter"/>
</dbReference>
<keyword evidence="7 13" id="KW-0378">Hydrolase</keyword>
<gene>
    <name evidence="15" type="ORF">U0070_007802</name>
</gene>
<dbReference type="EMBL" id="JBBHLL010000116">
    <property type="protein sequence ID" value="KAK7815137.1"/>
    <property type="molecule type" value="Genomic_DNA"/>
</dbReference>
<comment type="caution">
    <text evidence="15">The sequence shown here is derived from an EMBL/GenBank/DDBJ whole genome shotgun (WGS) entry which is preliminary data.</text>
</comment>
<dbReference type="InterPro" id="IPR038765">
    <property type="entry name" value="Papain-like_cys_pep_sf"/>
</dbReference>
<proteinExistence type="inferred from homology"/>
<dbReference type="GO" id="GO:0005737">
    <property type="term" value="C:cytoplasm"/>
    <property type="evidence" value="ECO:0007669"/>
    <property type="project" value="UniProtKB-SubCell"/>
</dbReference>
<dbReference type="GO" id="GO:0015031">
    <property type="term" value="P:protein transport"/>
    <property type="evidence" value="ECO:0007669"/>
    <property type="project" value="UniProtKB-KW"/>
</dbReference>
<keyword evidence="6" id="KW-0833">Ubl conjugation pathway</keyword>
<dbReference type="GO" id="GO:0000423">
    <property type="term" value="P:mitophagy"/>
    <property type="evidence" value="ECO:0007669"/>
    <property type="project" value="TreeGrafter"/>
</dbReference>
<dbReference type="Proteomes" id="UP001488838">
    <property type="component" value="Unassembled WGS sequence"/>
</dbReference>
<name>A0AAW0IL69_MYOGA</name>
<dbReference type="GO" id="GO:0004197">
    <property type="term" value="F:cysteine-type endopeptidase activity"/>
    <property type="evidence" value="ECO:0007669"/>
    <property type="project" value="TreeGrafter"/>
</dbReference>
<evidence type="ECO:0000256" key="3">
    <source>
        <dbReference type="ARBA" id="ARBA00022448"/>
    </source>
</evidence>